<dbReference type="InterPro" id="IPR013538">
    <property type="entry name" value="ASHA1/2-like_C"/>
</dbReference>
<protein>
    <submittedName>
        <fullName evidence="3">Uncharacterized protein YndB with AHSA1/START domain</fullName>
    </submittedName>
</protein>
<proteinExistence type="inferred from homology"/>
<gene>
    <name evidence="3" type="ORF">QO011_008234</name>
</gene>
<evidence type="ECO:0000259" key="2">
    <source>
        <dbReference type="Pfam" id="PF08327"/>
    </source>
</evidence>
<comment type="similarity">
    <text evidence="1">Belongs to the AHA1 family.</text>
</comment>
<dbReference type="SUPFAM" id="SSF55961">
    <property type="entry name" value="Bet v1-like"/>
    <property type="match status" value="1"/>
</dbReference>
<dbReference type="EMBL" id="JAUSVX010000031">
    <property type="protein sequence ID" value="MDQ0475192.1"/>
    <property type="molecule type" value="Genomic_DNA"/>
</dbReference>
<keyword evidence="4" id="KW-1185">Reference proteome</keyword>
<dbReference type="Pfam" id="PF08327">
    <property type="entry name" value="AHSA1"/>
    <property type="match status" value="1"/>
</dbReference>
<reference evidence="3 4" key="1">
    <citation type="submission" date="2023-07" db="EMBL/GenBank/DDBJ databases">
        <title>Genomic Encyclopedia of Type Strains, Phase IV (KMG-IV): sequencing the most valuable type-strain genomes for metagenomic binning, comparative biology and taxonomic classification.</title>
        <authorList>
            <person name="Goeker M."/>
        </authorList>
    </citation>
    <scope>NUCLEOTIDE SEQUENCE [LARGE SCALE GENOMIC DNA]</scope>
    <source>
        <strain evidence="3 4">DSM 19619</strain>
    </source>
</reference>
<dbReference type="RefSeq" id="WP_307286074.1">
    <property type="nucleotide sequence ID" value="NZ_JAUSVX010000031.1"/>
</dbReference>
<organism evidence="3 4">
    <name type="scientific">Labrys wisconsinensis</name>
    <dbReference type="NCBI Taxonomy" id="425677"/>
    <lineage>
        <taxon>Bacteria</taxon>
        <taxon>Pseudomonadati</taxon>
        <taxon>Pseudomonadota</taxon>
        <taxon>Alphaproteobacteria</taxon>
        <taxon>Hyphomicrobiales</taxon>
        <taxon>Xanthobacteraceae</taxon>
        <taxon>Labrys</taxon>
    </lineage>
</organism>
<evidence type="ECO:0000313" key="4">
    <source>
        <dbReference type="Proteomes" id="UP001242480"/>
    </source>
</evidence>
<dbReference type="CDD" id="cd08895">
    <property type="entry name" value="SRPBCC_CalC_Aha1-like_2"/>
    <property type="match status" value="1"/>
</dbReference>
<feature type="domain" description="Activator of Hsp90 ATPase homologue 1/2-like C-terminal" evidence="2">
    <location>
        <begin position="18"/>
        <end position="158"/>
    </location>
</feature>
<accession>A0ABU0JLL7</accession>
<comment type="caution">
    <text evidence="3">The sequence shown here is derived from an EMBL/GenBank/DDBJ whole genome shotgun (WGS) entry which is preliminary data.</text>
</comment>
<dbReference type="Proteomes" id="UP001242480">
    <property type="component" value="Unassembled WGS sequence"/>
</dbReference>
<dbReference type="InterPro" id="IPR023393">
    <property type="entry name" value="START-like_dom_sf"/>
</dbReference>
<evidence type="ECO:0000256" key="1">
    <source>
        <dbReference type="ARBA" id="ARBA00006817"/>
    </source>
</evidence>
<dbReference type="Gene3D" id="3.30.530.20">
    <property type="match status" value="1"/>
</dbReference>
<evidence type="ECO:0000313" key="3">
    <source>
        <dbReference type="EMBL" id="MDQ0475192.1"/>
    </source>
</evidence>
<name>A0ABU0JLL7_9HYPH</name>
<sequence>MAGAETARRIDQASRVIKATPEALYRAFLDPQSWLVWLPPAGMTAAIERFEPWQGGRYRLVLTYEGAGHTPGKASEHSDVVEARFLELVPNMRVVHRVEFPSDDPAFAGAMRMTWSLAPVPGGTEVTIACEDVPAGISPEDHAVGLASTLANLAALMERGLARRF</sequence>